<dbReference type="eggNOG" id="KOG0644">
    <property type="taxonomic scope" value="Eukaryota"/>
</dbReference>
<name>A0A059AWL7_EUCGR</name>
<dbReference type="InterPro" id="IPR057451">
    <property type="entry name" value="BRWD/PHIP_AD"/>
</dbReference>
<reference evidence="7" key="1">
    <citation type="submission" date="2013-07" db="EMBL/GenBank/DDBJ databases">
        <title>The genome of Eucalyptus grandis.</title>
        <authorList>
            <person name="Schmutz J."/>
            <person name="Hayes R."/>
            <person name="Myburg A."/>
            <person name="Tuskan G."/>
            <person name="Grattapaglia D."/>
            <person name="Rokhsar D.S."/>
        </authorList>
    </citation>
    <scope>NUCLEOTIDE SEQUENCE</scope>
    <source>
        <tissue evidence="7">Leaf extractions</tissue>
    </source>
</reference>
<feature type="region of interest" description="Disordered" evidence="4">
    <location>
        <begin position="1109"/>
        <end position="1149"/>
    </location>
</feature>
<gene>
    <name evidence="7" type="ORF">EUGRSUZ_H01047</name>
</gene>
<keyword evidence="2" id="KW-0677">Repeat</keyword>
<dbReference type="GO" id="GO:0007010">
    <property type="term" value="P:cytoskeleton organization"/>
    <property type="evidence" value="ECO:0000318"/>
    <property type="project" value="GO_Central"/>
</dbReference>
<feature type="region of interest" description="Disordered" evidence="4">
    <location>
        <begin position="1462"/>
        <end position="1495"/>
    </location>
</feature>
<evidence type="ECO:0000259" key="6">
    <source>
        <dbReference type="Pfam" id="PF25437"/>
    </source>
</evidence>
<dbReference type="CDD" id="cd00200">
    <property type="entry name" value="WD40"/>
    <property type="match status" value="1"/>
</dbReference>
<feature type="region of interest" description="Disordered" evidence="4">
    <location>
        <begin position="1409"/>
        <end position="1428"/>
    </location>
</feature>
<feature type="repeat" description="WD" evidence="3">
    <location>
        <begin position="759"/>
        <end position="801"/>
    </location>
</feature>
<feature type="compositionally biased region" description="Basic residues" evidence="4">
    <location>
        <begin position="1048"/>
        <end position="1057"/>
    </location>
</feature>
<protein>
    <submittedName>
        <fullName evidence="7">Uncharacterized protein</fullName>
    </submittedName>
</protein>
<dbReference type="PANTHER" id="PTHR16266:SF17">
    <property type="entry name" value="BRWD3"/>
    <property type="match status" value="1"/>
</dbReference>
<dbReference type="SUPFAM" id="SSF50978">
    <property type="entry name" value="WD40 repeat-like"/>
    <property type="match status" value="1"/>
</dbReference>
<dbReference type="InterPro" id="IPR036322">
    <property type="entry name" value="WD40_repeat_dom_sf"/>
</dbReference>
<accession>A0A059AWL7</accession>
<dbReference type="Pfam" id="PF25437">
    <property type="entry name" value="BRWD1_N"/>
    <property type="match status" value="1"/>
</dbReference>
<feature type="compositionally biased region" description="Basic and acidic residues" evidence="4">
    <location>
        <begin position="1127"/>
        <end position="1141"/>
    </location>
</feature>
<organism evidence="7">
    <name type="scientific">Eucalyptus grandis</name>
    <name type="common">Flooded gum</name>
    <dbReference type="NCBI Taxonomy" id="71139"/>
    <lineage>
        <taxon>Eukaryota</taxon>
        <taxon>Viridiplantae</taxon>
        <taxon>Streptophyta</taxon>
        <taxon>Embryophyta</taxon>
        <taxon>Tracheophyta</taxon>
        <taxon>Spermatophyta</taxon>
        <taxon>Magnoliopsida</taxon>
        <taxon>eudicotyledons</taxon>
        <taxon>Gunneridae</taxon>
        <taxon>Pentapetalae</taxon>
        <taxon>rosids</taxon>
        <taxon>malvids</taxon>
        <taxon>Myrtales</taxon>
        <taxon>Myrtaceae</taxon>
        <taxon>Myrtoideae</taxon>
        <taxon>Eucalypteae</taxon>
        <taxon>Eucalyptus</taxon>
    </lineage>
</organism>
<proteinExistence type="predicted"/>
<feature type="compositionally biased region" description="Basic residues" evidence="4">
    <location>
        <begin position="1"/>
        <end position="10"/>
    </location>
</feature>
<dbReference type="EMBL" id="KK198760">
    <property type="protein sequence ID" value="KCW58362.1"/>
    <property type="molecule type" value="Genomic_DNA"/>
</dbReference>
<feature type="compositionally biased region" description="Basic residues" evidence="4">
    <location>
        <begin position="1005"/>
        <end position="1016"/>
    </location>
</feature>
<dbReference type="Gramene" id="KCW58362">
    <property type="protein sequence ID" value="KCW58362"/>
    <property type="gene ID" value="EUGRSUZ_H01047"/>
</dbReference>
<dbReference type="PROSITE" id="PS50294">
    <property type="entry name" value="WD_REPEATS_REGION"/>
    <property type="match status" value="3"/>
</dbReference>
<evidence type="ECO:0000256" key="3">
    <source>
        <dbReference type="PROSITE-ProRule" id="PRU00221"/>
    </source>
</evidence>
<evidence type="ECO:0000256" key="4">
    <source>
        <dbReference type="SAM" id="MobiDB-lite"/>
    </source>
</evidence>
<feature type="domain" description="BRWD/PHIP ancillary-like" evidence="5">
    <location>
        <begin position="1559"/>
        <end position="1734"/>
    </location>
</feature>
<dbReference type="Gene3D" id="2.130.10.10">
    <property type="entry name" value="YVTN repeat-like/Quinoprotein amine dehydrogenase"/>
    <property type="match status" value="3"/>
</dbReference>
<feature type="region of interest" description="Disordered" evidence="4">
    <location>
        <begin position="963"/>
        <end position="1072"/>
    </location>
</feature>
<dbReference type="GO" id="GO:0005634">
    <property type="term" value="C:nucleus"/>
    <property type="evidence" value="ECO:0000318"/>
    <property type="project" value="GO_Central"/>
</dbReference>
<dbReference type="InParanoid" id="A0A059AWL7"/>
<keyword evidence="1 3" id="KW-0853">WD repeat</keyword>
<dbReference type="FunCoup" id="A0A059AWL7">
    <property type="interactions" value="2377"/>
</dbReference>
<feature type="compositionally biased region" description="Basic and acidic residues" evidence="4">
    <location>
        <begin position="1273"/>
        <end position="1304"/>
    </location>
</feature>
<feature type="repeat" description="WD" evidence="3">
    <location>
        <begin position="499"/>
        <end position="543"/>
    </location>
</feature>
<dbReference type="OMA" id="MFWEPEN"/>
<feature type="domain" description="BRWD/PHIP N-terminal" evidence="6">
    <location>
        <begin position="215"/>
        <end position="312"/>
    </location>
</feature>
<evidence type="ECO:0000256" key="1">
    <source>
        <dbReference type="ARBA" id="ARBA00022574"/>
    </source>
</evidence>
<dbReference type="FunFam" id="2.130.10.10:FF:000440">
    <property type="entry name" value="Bromodomain and WD repeat-containing protein"/>
    <property type="match status" value="1"/>
</dbReference>
<evidence type="ECO:0000313" key="7">
    <source>
        <dbReference type="EMBL" id="KCW58362.1"/>
    </source>
</evidence>
<evidence type="ECO:0000256" key="2">
    <source>
        <dbReference type="ARBA" id="ARBA00022737"/>
    </source>
</evidence>
<dbReference type="SMART" id="SM00320">
    <property type="entry name" value="WD40"/>
    <property type="match status" value="7"/>
</dbReference>
<dbReference type="PROSITE" id="PS50082">
    <property type="entry name" value="WD_REPEATS_2"/>
    <property type="match status" value="5"/>
</dbReference>
<dbReference type="PROSITE" id="PS00678">
    <property type="entry name" value="WD_REPEATS_1"/>
    <property type="match status" value="1"/>
</dbReference>
<feature type="repeat" description="WD" evidence="3">
    <location>
        <begin position="569"/>
        <end position="601"/>
    </location>
</feature>
<feature type="region of interest" description="Disordered" evidence="4">
    <location>
        <begin position="1268"/>
        <end position="1371"/>
    </location>
</feature>
<dbReference type="InterPro" id="IPR052060">
    <property type="entry name" value="Bromo_WD_repeat"/>
</dbReference>
<feature type="compositionally biased region" description="Acidic residues" evidence="4">
    <location>
        <begin position="963"/>
        <end position="976"/>
    </location>
</feature>
<dbReference type="FunFam" id="2.130.10.10:FF:000403">
    <property type="entry name" value="PH-interacting protein isoform X1"/>
    <property type="match status" value="1"/>
</dbReference>
<feature type="repeat" description="WD" evidence="3">
    <location>
        <begin position="457"/>
        <end position="498"/>
    </location>
</feature>
<feature type="compositionally biased region" description="Polar residues" evidence="4">
    <location>
        <begin position="1465"/>
        <end position="1477"/>
    </location>
</feature>
<dbReference type="InterPro" id="IPR057452">
    <property type="entry name" value="BRWD/PHIP_N"/>
</dbReference>
<dbReference type="Pfam" id="PF00400">
    <property type="entry name" value="WD40"/>
    <property type="match status" value="5"/>
</dbReference>
<dbReference type="InterPro" id="IPR001680">
    <property type="entry name" value="WD40_rpt"/>
</dbReference>
<sequence>MDQSKMRKGHVISNRPKFGRTARPKKHFHVIMMSEKTAETWQDRKFPGKQGERETETVARRGCIRTAKRRLCPCHRPNLRAPTGAFPENPKQILVSSQRFSLHHPFSLLLFARSLALALSRSPSNLVCSLDSRPCRWRRDSLLSKPECELRISSPVFAGGAAAVRVRSDSATSKMDFPKCASSGGALSSSMGPLIFSNKVHEVVEIGRPARASGQAVETDVDVDLREIYFLIMHFLSTGPCQRTFGQLQNELLEHQLLPRRYHAWASRSGIRSGDEDDDGISFPLNYSNLVERYPHIGKDHLVKLLKQLMQYTGHLVQDNVGINSLSAADVPTLLGVGSFSLLDADRSKVNKQLKRLPAYLHWPHMRADQVRGLGLREIGGGFRKHHRAPSIHSACYAMAKPLMLVERMQNIKKLRGHRVAVYCAIFDRSGRYVITGSDDRLVKIWSMETAFCLASCRGHEGDITDLAVSSNNALVASASNDFVIRVWRLPDGFPISVLRGHTGAVTAIAFNPRPSAVYQLLSSSDDGTCRVWDARYSQCTPRIYLPKPPDAIAGKSSGPSNNDLASSIAPQSHQILCCAYNANGTVFVTGSSDTIARVWNACKPNSDNPEQQVHEMDLLCGHENDVNYVQFGGCSVAPRSSMSDNLKEDNFPKFRNSWFCHDNIVTCSRDGSAIIWVPRSRKSHGKGGRWVRAYHLKVPPPPLPPQPPRGGPRQRFLPTPRGVNMIVWSLDNRFVLAAIMDCRICVWNAGDGSLVHCLTGHSASSYVLDIHPFNPRIAMSAGYDGKAIVWDIWEGRPIRVYEIGRVKLVDGKFSPDGTSIVLSDDFGQIHLINTGEGESQKDAKYDQFFLGDYRPLIRDAVGNVLDQESQLPPHRRNVQDPLCDSSLVPYPEPYQTMYQQRRLGALGIEWRPPTVRFAVGPDFILGQEYQMLPLADLERMIEPLPEFIDAVFWEPENEIISEDNDSEYNVTEESEGERGSLSAGFSSDPECSAGDSETEQSHRDSRRRAGRKKHRTEVEWVTSSGRRVKKRNLEECEGSASRDTQYKKSKNRRKSSKGQSTKAHNLRPQRVAARNALNMICEISDTSTEGENIDDSGDSLSESELLELNPNEERDDSDRNFPGLQKESRKGKERIIKPDELPEYQSNAGNRKRLVLKFSLRDSKKVVPSENPRMITHNDADLLNVPSHLSQEMTENMNATTSNDVASRSVNSSNVHEDKEVSENIDDILIASAGDNENKIRWGEVKMRSSVRLRSDILPTDALEGTRTSCDVNKENDTDLNRGEEKCGADVREPGELRTDNRANLEGAHTFSSAGFPPESQQDGNSGAVGEDPPQRSTILRIKTRGPSRLKATGVEGSTGDESNTNIKHPPIAEHIQNPEAPEEAIFAERLTPMEPLHLNSNAVVSDTDFKGKRRQSSDTDAEDLDSCREEGFTAFRDPDDIAIDYPEVATDAIRRARSLKMKATSTEPDTINHSLNVRGHETSRTSKFAETSTRKARDQLISKDWLSGSKMMVRSRSNRNKRGDSNNNDQGFPWGGKSSQNLRKKSWLTLAEHEEGYRYIPQLGDEVVYLRQGHQEFIESSCSRDVGPWRSLRGSLSAVEVCKVEALEYANSPGSGESCCKLTLKFVNSASNVFGRTFKLMLPELINFPDFLVEKTWFDNSMFRKWSLRDKCLVWWRNENGTGGSWWEGRITTVQAKSPDFPDSPWERYSVRYRTDPPESHLHSPWELHDLEVSWDHPHIDSETRDKLLSVFSKLERSVGKNQVFLLSHILTSVFVCLSCHASKKFVLEMRVWMLTSVLVQMWQDYYGYQKLNETAQKLDFLNR</sequence>
<dbReference type="FunFam" id="2.130.10.10:FF:000627">
    <property type="entry name" value="Bromodomain and WD repeat domain-containing protein"/>
    <property type="match status" value="1"/>
</dbReference>
<evidence type="ECO:0000259" key="5">
    <source>
        <dbReference type="Pfam" id="PF25313"/>
    </source>
</evidence>
<feature type="region of interest" description="Disordered" evidence="4">
    <location>
        <begin position="1514"/>
        <end position="1540"/>
    </location>
</feature>
<dbReference type="PANTHER" id="PTHR16266">
    <property type="entry name" value="WD REPEAT DOMAIN 9"/>
    <property type="match status" value="1"/>
</dbReference>
<dbReference type="Pfam" id="PF25313">
    <property type="entry name" value="BRWD_AD"/>
    <property type="match status" value="1"/>
</dbReference>
<feature type="region of interest" description="Disordered" evidence="4">
    <location>
        <begin position="1"/>
        <end position="23"/>
    </location>
</feature>
<dbReference type="GO" id="GO:0008360">
    <property type="term" value="P:regulation of cell shape"/>
    <property type="evidence" value="ECO:0000318"/>
    <property type="project" value="GO_Central"/>
</dbReference>
<dbReference type="InterPro" id="IPR015943">
    <property type="entry name" value="WD40/YVTN_repeat-like_dom_sf"/>
</dbReference>
<dbReference type="GO" id="GO:0006357">
    <property type="term" value="P:regulation of transcription by RNA polymerase II"/>
    <property type="evidence" value="ECO:0000318"/>
    <property type="project" value="GO_Central"/>
</dbReference>
<dbReference type="InterPro" id="IPR019775">
    <property type="entry name" value="WD40_repeat_CS"/>
</dbReference>
<feature type="repeat" description="WD" evidence="3">
    <location>
        <begin position="415"/>
        <end position="456"/>
    </location>
</feature>
<dbReference type="STRING" id="71139.A0A059AWL7"/>